<reference evidence="6 7" key="1">
    <citation type="journal article" date="2011" name="J. Bacteriol.">
        <title>Genome sequence of the verrucomicrobium Opitutus terrae PB90-1, an abundant inhabitant of rice paddy soil ecosystems.</title>
        <authorList>
            <person name="van Passel M.W."/>
            <person name="Kant R."/>
            <person name="Palva A."/>
            <person name="Copeland A."/>
            <person name="Lucas S."/>
            <person name="Lapidus A."/>
            <person name="Glavina del Rio T."/>
            <person name="Pitluck S."/>
            <person name="Goltsman E."/>
            <person name="Clum A."/>
            <person name="Sun H."/>
            <person name="Schmutz J."/>
            <person name="Larimer F.W."/>
            <person name="Land M.L."/>
            <person name="Hauser L."/>
            <person name="Kyrpides N."/>
            <person name="Mikhailova N."/>
            <person name="Richardson P.P."/>
            <person name="Janssen P.H."/>
            <person name="de Vos W.M."/>
            <person name="Smidt H."/>
        </authorList>
    </citation>
    <scope>NUCLEOTIDE SEQUENCE [LARGE SCALE GENOMIC DNA]</scope>
    <source>
        <strain evidence="7">DSM 11246 / JCM 15787 / PB90-1</strain>
    </source>
</reference>
<dbReference type="PROSITE" id="PS51257">
    <property type="entry name" value="PROKAR_LIPOPROTEIN"/>
    <property type="match status" value="1"/>
</dbReference>
<sequence length="410" mass="42321">MDRKVGVAMRRRRVKITGIGPVTPAGVGCESFWQGITQPVSRVRPFTALGAEHGPIAAAFLERFNVAEYVKPTPALRGAARHTLFAVAGTALALTDAGLALDELRTANSAIVTGTSVMDFGGICRTADSVHKFGAKGADGRVVFTTNVAAVAGTINRVFGLAARTMALQSSCCSGLDAIGHAAGLIARGEVDIALCGGAEAPLHRMPMLELRAAGLAPQSDEGAARIGRPFDLWRTTGVVSEGACLFVLEPEESPRAGYSFVAGYAHASDAATELCGGMVPAMRRALADARLRPAAIDAISAWGPGHREIDAAETRALQQVFNGALQDIPVVSIKGAIGTPLGASGAIQVAAAALGQRAAVVPPTANWEYPDPACELNLSARARALPQARVLVNAHGLAGVNTAVILERC</sequence>
<evidence type="ECO:0000313" key="6">
    <source>
        <dbReference type="EMBL" id="ACB75688.1"/>
    </source>
</evidence>
<protein>
    <submittedName>
        <fullName evidence="6">Beta-ketoacyl synthase</fullName>
    </submittedName>
</protein>
<evidence type="ECO:0000256" key="1">
    <source>
        <dbReference type="ARBA" id="ARBA00008467"/>
    </source>
</evidence>
<feature type="domain" description="Ketosynthase family 3 (KS3)" evidence="5">
    <location>
        <begin position="11"/>
        <end position="409"/>
    </location>
</feature>
<dbReference type="KEGG" id="ote:Oter_2406"/>
<dbReference type="EMBL" id="CP001032">
    <property type="protein sequence ID" value="ACB75688.1"/>
    <property type="molecule type" value="Genomic_DNA"/>
</dbReference>
<evidence type="ECO:0000313" key="7">
    <source>
        <dbReference type="Proteomes" id="UP000007013"/>
    </source>
</evidence>
<accession>B1ZS89</accession>
<comment type="similarity">
    <text evidence="1 4">Belongs to the thiolase-like superfamily. Beta-ketoacyl-ACP synthases family.</text>
</comment>
<dbReference type="AlphaFoldDB" id="B1ZS89"/>
<gene>
    <name evidence="6" type="ordered locus">Oter_2406</name>
</gene>
<dbReference type="GO" id="GO:0006633">
    <property type="term" value="P:fatty acid biosynthetic process"/>
    <property type="evidence" value="ECO:0007669"/>
    <property type="project" value="TreeGrafter"/>
</dbReference>
<dbReference type="InterPro" id="IPR016039">
    <property type="entry name" value="Thiolase-like"/>
</dbReference>
<dbReference type="HOGENOM" id="CLU_000022_69_2_0"/>
<dbReference type="SUPFAM" id="SSF53901">
    <property type="entry name" value="Thiolase-like"/>
    <property type="match status" value="2"/>
</dbReference>
<proteinExistence type="inferred from homology"/>
<dbReference type="STRING" id="452637.Oter_2406"/>
<dbReference type="InterPro" id="IPR000794">
    <property type="entry name" value="Beta-ketoacyl_synthase"/>
</dbReference>
<dbReference type="PANTHER" id="PTHR11712:SF322">
    <property type="entry name" value="POLYKETIDE BETA-KETOACYL SYNTHASE 2-RELATED"/>
    <property type="match status" value="1"/>
</dbReference>
<dbReference type="Pfam" id="PF00109">
    <property type="entry name" value="ketoacyl-synt"/>
    <property type="match status" value="1"/>
</dbReference>
<dbReference type="Pfam" id="PF02801">
    <property type="entry name" value="Ketoacyl-synt_C"/>
    <property type="match status" value="1"/>
</dbReference>
<dbReference type="SMART" id="SM00825">
    <property type="entry name" value="PKS_KS"/>
    <property type="match status" value="1"/>
</dbReference>
<dbReference type="eggNOG" id="COG0304">
    <property type="taxonomic scope" value="Bacteria"/>
</dbReference>
<evidence type="ECO:0000256" key="3">
    <source>
        <dbReference type="ARBA" id="ARBA00023315"/>
    </source>
</evidence>
<dbReference type="InterPro" id="IPR014031">
    <property type="entry name" value="Ketoacyl_synth_C"/>
</dbReference>
<evidence type="ECO:0000256" key="4">
    <source>
        <dbReference type="RuleBase" id="RU003694"/>
    </source>
</evidence>
<dbReference type="InterPro" id="IPR014030">
    <property type="entry name" value="Ketoacyl_synth_N"/>
</dbReference>
<dbReference type="Proteomes" id="UP000007013">
    <property type="component" value="Chromosome"/>
</dbReference>
<keyword evidence="2 4" id="KW-0808">Transferase</keyword>
<dbReference type="PANTHER" id="PTHR11712">
    <property type="entry name" value="POLYKETIDE SYNTHASE-RELATED"/>
    <property type="match status" value="1"/>
</dbReference>
<evidence type="ECO:0000259" key="5">
    <source>
        <dbReference type="PROSITE" id="PS52004"/>
    </source>
</evidence>
<evidence type="ECO:0000256" key="2">
    <source>
        <dbReference type="ARBA" id="ARBA00022679"/>
    </source>
</evidence>
<dbReference type="InterPro" id="IPR020841">
    <property type="entry name" value="PKS_Beta-ketoAc_synthase_dom"/>
</dbReference>
<organism evidence="6 7">
    <name type="scientific">Opitutus terrae (strain DSM 11246 / JCM 15787 / PB90-1)</name>
    <dbReference type="NCBI Taxonomy" id="452637"/>
    <lineage>
        <taxon>Bacteria</taxon>
        <taxon>Pseudomonadati</taxon>
        <taxon>Verrucomicrobiota</taxon>
        <taxon>Opitutia</taxon>
        <taxon>Opitutales</taxon>
        <taxon>Opitutaceae</taxon>
        <taxon>Opitutus</taxon>
    </lineage>
</organism>
<keyword evidence="7" id="KW-1185">Reference proteome</keyword>
<name>B1ZS89_OPITP</name>
<dbReference type="Gene3D" id="3.40.47.10">
    <property type="match status" value="2"/>
</dbReference>
<dbReference type="PROSITE" id="PS52004">
    <property type="entry name" value="KS3_2"/>
    <property type="match status" value="1"/>
</dbReference>
<keyword evidence="3" id="KW-0012">Acyltransferase</keyword>
<dbReference type="GO" id="GO:0004315">
    <property type="term" value="F:3-oxoacyl-[acyl-carrier-protein] synthase activity"/>
    <property type="evidence" value="ECO:0007669"/>
    <property type="project" value="TreeGrafter"/>
</dbReference>